<sequence length="63" mass="7232">MFCKKFRVGERCCEFECLDPPGDEAFKLLEKYRQKFKINSQGKCSILPKALLLVVVGLISSYI</sequence>
<dbReference type="STRING" id="1661398.A0A482VD05"/>
<dbReference type="OrthoDB" id="6602431at2759"/>
<dbReference type="EMBL" id="QDEB01112698">
    <property type="protein sequence ID" value="RZB41622.1"/>
    <property type="molecule type" value="Genomic_DNA"/>
</dbReference>
<accession>A0A482VD05</accession>
<dbReference type="AlphaFoldDB" id="A0A482VD05"/>
<gene>
    <name evidence="1" type="ORF">BDFB_004192</name>
</gene>
<keyword evidence="2" id="KW-1185">Reference proteome</keyword>
<dbReference type="Proteomes" id="UP000292052">
    <property type="component" value="Unassembled WGS sequence"/>
</dbReference>
<reference evidence="1 2" key="1">
    <citation type="submission" date="2017-03" db="EMBL/GenBank/DDBJ databases">
        <title>Genome of the blue death feigning beetle - Asbolus verrucosus.</title>
        <authorList>
            <person name="Rider S.D."/>
        </authorList>
    </citation>
    <scope>NUCLEOTIDE SEQUENCE [LARGE SCALE GENOMIC DNA]</scope>
    <source>
        <strain evidence="1">Butters</strain>
        <tissue evidence="1">Head and leg muscle</tissue>
    </source>
</reference>
<evidence type="ECO:0000313" key="2">
    <source>
        <dbReference type="Proteomes" id="UP000292052"/>
    </source>
</evidence>
<evidence type="ECO:0000313" key="1">
    <source>
        <dbReference type="EMBL" id="RZB41622.1"/>
    </source>
</evidence>
<proteinExistence type="predicted"/>
<comment type="caution">
    <text evidence="1">The sequence shown here is derived from an EMBL/GenBank/DDBJ whole genome shotgun (WGS) entry which is preliminary data.</text>
</comment>
<name>A0A482VD05_ASBVE</name>
<protein>
    <submittedName>
        <fullName evidence="1">Uncharacterized protein</fullName>
    </submittedName>
</protein>
<organism evidence="1 2">
    <name type="scientific">Asbolus verrucosus</name>
    <name type="common">Desert ironclad beetle</name>
    <dbReference type="NCBI Taxonomy" id="1661398"/>
    <lineage>
        <taxon>Eukaryota</taxon>
        <taxon>Metazoa</taxon>
        <taxon>Ecdysozoa</taxon>
        <taxon>Arthropoda</taxon>
        <taxon>Hexapoda</taxon>
        <taxon>Insecta</taxon>
        <taxon>Pterygota</taxon>
        <taxon>Neoptera</taxon>
        <taxon>Endopterygota</taxon>
        <taxon>Coleoptera</taxon>
        <taxon>Polyphaga</taxon>
        <taxon>Cucujiformia</taxon>
        <taxon>Tenebrionidae</taxon>
        <taxon>Pimeliinae</taxon>
        <taxon>Asbolus</taxon>
    </lineage>
</organism>